<feature type="transmembrane region" description="Helical" evidence="5">
    <location>
        <begin position="142"/>
        <end position="164"/>
    </location>
</feature>
<dbReference type="InterPro" id="IPR002781">
    <property type="entry name" value="TM_pro_TauE-like"/>
</dbReference>
<sequence length="273" mass="29812">MDFRLFILPLIAFIIASLTSQAGVSGAFLLMPVQISLLGITSPIASATNLAYNIIAIPSGIQRFRKEKRFLVPLALSIIAGSIPGAFIGAFIRTNFLLNPKPFKLFVGLVLMCLGLRLILVRKKKIQAVTEIQIKQISFKKVTFSFAHEDFSFSPIVIFLLVLFTGTISGAYGIGGGALLAPILISVFMLPPHAIASSTLTGTFTTSIMGVCFYYLLGYPPDWEIAILFGIGGMLGMYTGARIQKYIPERVIKTILAFLIFIPAAKYILGYFR</sequence>
<keyword evidence="3 5" id="KW-1133">Transmembrane helix</keyword>
<evidence type="ECO:0000256" key="4">
    <source>
        <dbReference type="ARBA" id="ARBA00023136"/>
    </source>
</evidence>
<feature type="transmembrane region" description="Helical" evidence="5">
    <location>
        <begin position="103"/>
        <end position="121"/>
    </location>
</feature>
<dbReference type="AlphaFoldDB" id="A0A7U4QM69"/>
<gene>
    <name evidence="6" type="ORF">HS1_002132</name>
</gene>
<evidence type="ECO:0000256" key="2">
    <source>
        <dbReference type="ARBA" id="ARBA00022692"/>
    </source>
</evidence>
<comment type="subcellular location">
    <subcellularLocation>
        <location evidence="5">Cell membrane</location>
        <topology evidence="5">Multi-pass membrane protein</topology>
    </subcellularLocation>
    <subcellularLocation>
        <location evidence="1">Membrane</location>
        <topology evidence="1">Multi-pass membrane protein</topology>
    </subcellularLocation>
</comment>
<feature type="transmembrane region" description="Helical" evidence="5">
    <location>
        <begin position="197"/>
        <end position="217"/>
    </location>
</feature>
<name>A0A7U4QM69_DESA2</name>
<dbReference type="KEGG" id="daw:HS1_002132"/>
<comment type="similarity">
    <text evidence="5">Belongs to the 4-toluene sulfonate uptake permease (TSUP) (TC 2.A.102) family.</text>
</comment>
<feature type="transmembrane region" description="Helical" evidence="5">
    <location>
        <begin position="37"/>
        <end position="58"/>
    </location>
</feature>
<feature type="transmembrane region" description="Helical" evidence="5">
    <location>
        <begin position="223"/>
        <end position="243"/>
    </location>
</feature>
<evidence type="ECO:0000256" key="1">
    <source>
        <dbReference type="ARBA" id="ARBA00004141"/>
    </source>
</evidence>
<dbReference type="PANTHER" id="PTHR43483">
    <property type="entry name" value="MEMBRANE TRANSPORTER PROTEIN HI_0806-RELATED"/>
    <property type="match status" value="1"/>
</dbReference>
<evidence type="ECO:0000313" key="6">
    <source>
        <dbReference type="EMBL" id="AMM41918.1"/>
    </source>
</evidence>
<evidence type="ECO:0000256" key="5">
    <source>
        <dbReference type="RuleBase" id="RU363041"/>
    </source>
</evidence>
<feature type="transmembrane region" description="Helical" evidence="5">
    <location>
        <begin position="255"/>
        <end position="272"/>
    </location>
</feature>
<dbReference type="EMBL" id="CP013015">
    <property type="protein sequence ID" value="AMM41918.1"/>
    <property type="molecule type" value="Genomic_DNA"/>
</dbReference>
<organism evidence="6 7">
    <name type="scientific">Desulfofervidus auxilii</name>
    <dbReference type="NCBI Taxonomy" id="1621989"/>
    <lineage>
        <taxon>Bacteria</taxon>
        <taxon>Pseudomonadati</taxon>
        <taxon>Thermodesulfobacteriota</taxon>
        <taxon>Candidatus Desulfofervidia</taxon>
        <taxon>Candidatus Desulfofervidales</taxon>
        <taxon>Candidatus Desulfofervidaceae</taxon>
        <taxon>Candidatus Desulfofervidus</taxon>
    </lineage>
</organism>
<keyword evidence="7" id="KW-1185">Reference proteome</keyword>
<reference evidence="6 7" key="1">
    <citation type="submission" date="2015-10" db="EMBL/GenBank/DDBJ databases">
        <title>Candidatus Desulfofervidus auxilii, a hydrogenotrophic sulfate-reducing bacterium involved in the thermophilic anaerobic oxidation of methane.</title>
        <authorList>
            <person name="Krukenberg V."/>
            <person name="Richter M."/>
            <person name="Wegener G."/>
        </authorList>
    </citation>
    <scope>NUCLEOTIDE SEQUENCE [LARGE SCALE GENOMIC DNA]</scope>
    <source>
        <strain evidence="6 7">HS1</strain>
    </source>
</reference>
<dbReference type="OrthoDB" id="9788634at2"/>
<keyword evidence="2 5" id="KW-0812">Transmembrane</keyword>
<evidence type="ECO:0000256" key="3">
    <source>
        <dbReference type="ARBA" id="ARBA00022989"/>
    </source>
</evidence>
<feature type="transmembrane region" description="Helical" evidence="5">
    <location>
        <begin position="70"/>
        <end position="91"/>
    </location>
</feature>
<dbReference type="PANTHER" id="PTHR43483:SF3">
    <property type="entry name" value="MEMBRANE TRANSPORTER PROTEIN HI_0806-RELATED"/>
    <property type="match status" value="1"/>
</dbReference>
<protein>
    <recommendedName>
        <fullName evidence="5">Probable membrane transporter protein</fullName>
    </recommendedName>
</protein>
<evidence type="ECO:0000313" key="7">
    <source>
        <dbReference type="Proteomes" id="UP000070560"/>
    </source>
</evidence>
<proteinExistence type="inferred from homology"/>
<dbReference type="Pfam" id="PF01925">
    <property type="entry name" value="TauE"/>
    <property type="match status" value="1"/>
</dbReference>
<dbReference type="GO" id="GO:0005886">
    <property type="term" value="C:plasma membrane"/>
    <property type="evidence" value="ECO:0007669"/>
    <property type="project" value="UniProtKB-SubCell"/>
</dbReference>
<dbReference type="Proteomes" id="UP000070560">
    <property type="component" value="Chromosome"/>
</dbReference>
<dbReference type="RefSeq" id="WP_066065179.1">
    <property type="nucleotide sequence ID" value="NZ_CP013015.1"/>
</dbReference>
<keyword evidence="4 5" id="KW-0472">Membrane</keyword>
<keyword evidence="5" id="KW-1003">Cell membrane</keyword>
<accession>A0A7U4QM69</accession>
<feature type="transmembrane region" description="Helical" evidence="5">
    <location>
        <begin position="170"/>
        <end position="190"/>
    </location>
</feature>